<dbReference type="EMBL" id="CP002581">
    <property type="protein sequence ID" value="AJK49438.1"/>
    <property type="molecule type" value="Genomic_DNA"/>
</dbReference>
<keyword evidence="2" id="KW-1185">Reference proteome</keyword>
<reference evidence="2" key="1">
    <citation type="submission" date="2011-03" db="EMBL/GenBank/DDBJ databases">
        <authorList>
            <person name="Voget S."/>
            <person name="Streit W.R."/>
            <person name="Jaeger K.E."/>
            <person name="Daniel R."/>
        </authorList>
    </citation>
    <scope>NUCLEOTIDE SEQUENCE [LARGE SCALE GENOMIC DNA]</scope>
    <source>
        <strain evidence="2">PG1</strain>
    </source>
</reference>
<dbReference type="PANTHER" id="PTHR14097">
    <property type="entry name" value="OXIDOREDUCTASE HTATIP2"/>
    <property type="match status" value="1"/>
</dbReference>
<sequence>MKLLLLGATGLVGRRTLKLALSNDVFSEVIAPTRQPLAPNDRLVNPVGESLETLVPDLMSYRPDAIICALGTTQAKARSKEAFRYVDYELPVAIGKVAHAAGVARYAIVTAMGASTQSMSFYYRTKGEVERDIQKIGFPSLAICRPSLIDGERNEKRSAEHAALILLRVLAPVLPRRFRVNPADAIAASLIDAVITGKTGCRWIYSGEMS</sequence>
<dbReference type="RefSeq" id="WP_080937401.1">
    <property type="nucleotide sequence ID" value="NZ_CP002581.1"/>
</dbReference>
<dbReference type="Proteomes" id="UP000031838">
    <property type="component" value="Chromosome 2"/>
</dbReference>
<dbReference type="Gene3D" id="3.40.50.720">
    <property type="entry name" value="NAD(P)-binding Rossmann-like Domain"/>
    <property type="match status" value="1"/>
</dbReference>
<dbReference type="SUPFAM" id="SSF51735">
    <property type="entry name" value="NAD(P)-binding Rossmann-fold domains"/>
    <property type="match status" value="1"/>
</dbReference>
<protein>
    <submittedName>
        <fullName evidence="1">NAD-dependent epimerase/dehydratase</fullName>
    </submittedName>
</protein>
<evidence type="ECO:0000313" key="2">
    <source>
        <dbReference type="Proteomes" id="UP000031838"/>
    </source>
</evidence>
<dbReference type="HOGENOM" id="CLU_071330_2_0_4"/>
<proteinExistence type="predicted"/>
<organism evidence="1 2">
    <name type="scientific">Burkholderia plantarii</name>
    <dbReference type="NCBI Taxonomy" id="41899"/>
    <lineage>
        <taxon>Bacteria</taxon>
        <taxon>Pseudomonadati</taxon>
        <taxon>Pseudomonadota</taxon>
        <taxon>Betaproteobacteria</taxon>
        <taxon>Burkholderiales</taxon>
        <taxon>Burkholderiaceae</taxon>
        <taxon>Burkholderia</taxon>
    </lineage>
</organism>
<dbReference type="InterPro" id="IPR014843">
    <property type="entry name" value="Him1/Fmp52"/>
</dbReference>
<name>A0A0B6S1B7_BURPL</name>
<reference evidence="1 2" key="2">
    <citation type="journal article" date="2016" name="Appl. Microbiol. Biotechnol.">
        <title>Mutations improving production and secretion of extracellular lipase by Burkholderia glumae PG1.</title>
        <authorList>
            <person name="Knapp A."/>
            <person name="Voget S."/>
            <person name="Gao R."/>
            <person name="Zaburannyi N."/>
            <person name="Krysciak D."/>
            <person name="Breuer M."/>
            <person name="Hauer B."/>
            <person name="Streit W.R."/>
            <person name="Muller R."/>
            <person name="Daniel R."/>
            <person name="Jaeger K.E."/>
        </authorList>
    </citation>
    <scope>NUCLEOTIDE SEQUENCE [LARGE SCALE GENOMIC DNA]</scope>
    <source>
        <strain evidence="1 2">PG1</strain>
    </source>
</reference>
<gene>
    <name evidence="1" type="ORF">BGL_2c13710</name>
</gene>
<dbReference type="PANTHER" id="PTHR14097:SF7">
    <property type="entry name" value="OXIDOREDUCTASE HTATIP2"/>
    <property type="match status" value="1"/>
</dbReference>
<accession>A0A0B6S1B7</accession>
<dbReference type="KEGG" id="bgp:BGL_2c13710"/>
<dbReference type="AlphaFoldDB" id="A0A0B6S1B7"/>
<dbReference type="InterPro" id="IPR036291">
    <property type="entry name" value="NAD(P)-bd_dom_sf"/>
</dbReference>
<evidence type="ECO:0000313" key="1">
    <source>
        <dbReference type="EMBL" id="AJK49438.1"/>
    </source>
</evidence>
<dbReference type="Pfam" id="PF08732">
    <property type="entry name" value="HIM1"/>
    <property type="match status" value="1"/>
</dbReference>